<protein>
    <submittedName>
        <fullName evidence="1">Uncharacterized protein</fullName>
    </submittedName>
</protein>
<evidence type="ECO:0000313" key="2">
    <source>
        <dbReference type="Proteomes" id="UP000039865"/>
    </source>
</evidence>
<reference evidence="1 2" key="1">
    <citation type="submission" date="2014-06" db="EMBL/GenBank/DDBJ databases">
        <authorList>
            <person name="Swart Estienne"/>
        </authorList>
    </citation>
    <scope>NUCLEOTIDE SEQUENCE [LARGE SCALE GENOMIC DNA]</scope>
    <source>
        <strain evidence="1 2">130c</strain>
    </source>
</reference>
<organism evidence="1 2">
    <name type="scientific">Stylonychia lemnae</name>
    <name type="common">Ciliate</name>
    <dbReference type="NCBI Taxonomy" id="5949"/>
    <lineage>
        <taxon>Eukaryota</taxon>
        <taxon>Sar</taxon>
        <taxon>Alveolata</taxon>
        <taxon>Ciliophora</taxon>
        <taxon>Intramacronucleata</taxon>
        <taxon>Spirotrichea</taxon>
        <taxon>Stichotrichia</taxon>
        <taxon>Sporadotrichida</taxon>
        <taxon>Oxytrichidae</taxon>
        <taxon>Stylonychinae</taxon>
        <taxon>Stylonychia</taxon>
    </lineage>
</organism>
<dbReference type="SUPFAM" id="SSF52540">
    <property type="entry name" value="P-loop containing nucleoside triphosphate hydrolases"/>
    <property type="match status" value="1"/>
</dbReference>
<dbReference type="Gene3D" id="3.40.50.300">
    <property type="entry name" value="P-loop containing nucleotide triphosphate hydrolases"/>
    <property type="match status" value="1"/>
</dbReference>
<dbReference type="EMBL" id="CCKQ01004917">
    <property type="protein sequence ID" value="CDW76066.1"/>
    <property type="molecule type" value="Genomic_DNA"/>
</dbReference>
<proteinExistence type="predicted"/>
<dbReference type="AlphaFoldDB" id="A0A078A1D6"/>
<dbReference type="InParanoid" id="A0A078A1D6"/>
<dbReference type="InterPro" id="IPR027417">
    <property type="entry name" value="P-loop_NTPase"/>
</dbReference>
<dbReference type="Proteomes" id="UP000039865">
    <property type="component" value="Unassembled WGS sequence"/>
</dbReference>
<evidence type="ECO:0000313" key="1">
    <source>
        <dbReference type="EMBL" id="CDW76066.1"/>
    </source>
</evidence>
<sequence>MDSSIKGLNVCVIGQKSSGKSSLCYGISNDYYYLKKDKPFYKYQSLFDQKVKWKDAMDEEYNLIDTQRFDESLDYTQLKTVMDELKLLSNEPIFIIVYDASKSYKPYILDQMLRIFVAIYGLDFFKRVLFVANKAAFNQNNYKIFKHNYDTHIEQGFLEHINEYVRDQYGFNTDQYPIDCVTIFLTDEVTQGDRVSIFQESDYCPLNYSKLEKIYQNLQKLIVKLNKRTKIDPLKYQLWKFKKVFDKNQKIKINVKQKKVLGITSGQTSAEQYKKDLTKTTQIDEKRNKFIDFLIIFIVFYILRQFP</sequence>
<keyword evidence="2" id="KW-1185">Reference proteome</keyword>
<accession>A0A078A1D6</accession>
<dbReference type="CDD" id="cd00882">
    <property type="entry name" value="Ras_like_GTPase"/>
    <property type="match status" value="1"/>
</dbReference>
<name>A0A078A1D6_STYLE</name>
<gene>
    <name evidence="1" type="primary">Contig4032.g4317</name>
    <name evidence="1" type="ORF">STYLEM_5062</name>
</gene>